<keyword evidence="2" id="KW-0732">Signal</keyword>
<dbReference type="AlphaFoldDB" id="A0A5P3AF15"/>
<name>A0A5P3AF15_9RHOB</name>
<reference evidence="3 4" key="1">
    <citation type="submission" date="2018-08" db="EMBL/GenBank/DDBJ databases">
        <title>Genetic Globetrotter - A new plasmid hitch-hiking vast phylogenetic and geographic distances.</title>
        <authorList>
            <person name="Vollmers J."/>
            <person name="Petersen J."/>
        </authorList>
    </citation>
    <scope>NUCLEOTIDE SEQUENCE [LARGE SCALE GENOMIC DNA]</scope>
    <source>
        <strain evidence="3 4">DSM 26383</strain>
    </source>
</reference>
<feature type="coiled-coil region" evidence="1">
    <location>
        <begin position="365"/>
        <end position="392"/>
    </location>
</feature>
<feature type="chain" id="PRO_5025032911" evidence="2">
    <location>
        <begin position="23"/>
        <end position="393"/>
    </location>
</feature>
<feature type="signal peptide" evidence="2">
    <location>
        <begin position="1"/>
        <end position="22"/>
    </location>
</feature>
<sequence length="393" mass="41451" precursor="true">MSHRFPTLLALPLLVTAPALHAQEVVFGEGVDISDIDTTQADLFVTGDTVLDDSVCIGNACVETEMFPEDTLLRLTNPDIRVEFVDTSSAAGSFPSNDWEIQINDTANFGQERFSIADTTAGTVPFTVEAGAPSSALWIAAGGEVGMGTSLPQSDLHVAASTLPTLRLEQVGFGAFPPFFWTLAGNHNVFYIGNANGNGFPFSINDEAPNASLALAADGNVGLGTDSPGAPLEISDDETFSYFRITATGAPVNQSVDITFTQGPLGTGEMRYNIVDGDGPEMRLNADGDMVLDGTLTTGGPSCSVGCDAVFDADFERLSVTDHAALMWENGHLPAVGPTLPNAPMNVSEKMGGILNELEHAHIYIEDLNARLAAQEALNARLIDRLDALEAAD</sequence>
<evidence type="ECO:0000313" key="3">
    <source>
        <dbReference type="EMBL" id="QEW27364.1"/>
    </source>
</evidence>
<accession>A0A5P3AF15</accession>
<dbReference type="RefSeq" id="WP_057815738.1">
    <property type="nucleotide sequence ID" value="NZ_CP031598.1"/>
</dbReference>
<dbReference type="Proteomes" id="UP000325785">
    <property type="component" value="Chromosome"/>
</dbReference>
<evidence type="ECO:0000313" key="4">
    <source>
        <dbReference type="Proteomes" id="UP000325785"/>
    </source>
</evidence>
<gene>
    <name evidence="3" type="ORF">RIdsm_03176</name>
</gene>
<evidence type="ECO:0000256" key="1">
    <source>
        <dbReference type="SAM" id="Coils"/>
    </source>
</evidence>
<protein>
    <submittedName>
        <fullName evidence="3">Uncharacterized protein</fullName>
    </submittedName>
</protein>
<dbReference type="EMBL" id="CP031598">
    <property type="protein sequence ID" value="QEW27364.1"/>
    <property type="molecule type" value="Genomic_DNA"/>
</dbReference>
<organism evidence="3 4">
    <name type="scientific">Roseovarius indicus</name>
    <dbReference type="NCBI Taxonomy" id="540747"/>
    <lineage>
        <taxon>Bacteria</taxon>
        <taxon>Pseudomonadati</taxon>
        <taxon>Pseudomonadota</taxon>
        <taxon>Alphaproteobacteria</taxon>
        <taxon>Rhodobacterales</taxon>
        <taxon>Roseobacteraceae</taxon>
        <taxon>Roseovarius</taxon>
    </lineage>
</organism>
<keyword evidence="1" id="KW-0175">Coiled coil</keyword>
<dbReference type="KEGG" id="rid:RIdsm_03176"/>
<dbReference type="OrthoDB" id="4463518at2"/>
<proteinExistence type="predicted"/>
<evidence type="ECO:0000256" key="2">
    <source>
        <dbReference type="SAM" id="SignalP"/>
    </source>
</evidence>